<feature type="signal peptide" evidence="3">
    <location>
        <begin position="1"/>
        <end position="21"/>
    </location>
</feature>
<evidence type="ECO:0000256" key="3">
    <source>
        <dbReference type="SAM" id="SignalP"/>
    </source>
</evidence>
<dbReference type="EMBL" id="JBBXJM010000005">
    <property type="protein sequence ID" value="KAL1406839.1"/>
    <property type="molecule type" value="Genomic_DNA"/>
</dbReference>
<keyword evidence="2" id="KW-1133">Transmembrane helix</keyword>
<evidence type="ECO:0000313" key="5">
    <source>
        <dbReference type="Proteomes" id="UP001565368"/>
    </source>
</evidence>
<evidence type="ECO:0000256" key="1">
    <source>
        <dbReference type="SAM" id="MobiDB-lite"/>
    </source>
</evidence>
<evidence type="ECO:0000256" key="2">
    <source>
        <dbReference type="SAM" id="Phobius"/>
    </source>
</evidence>
<keyword evidence="2" id="KW-0472">Membrane</keyword>
<keyword evidence="3" id="KW-0732">Signal</keyword>
<feature type="compositionally biased region" description="Basic and acidic residues" evidence="1">
    <location>
        <begin position="140"/>
        <end position="157"/>
    </location>
</feature>
<name>A0ABR3PWN5_9TREE</name>
<gene>
    <name evidence="4" type="ORF">Q8F55_006248</name>
</gene>
<keyword evidence="2" id="KW-0812">Transmembrane</keyword>
<dbReference type="GeneID" id="95987291"/>
<accession>A0ABR3PWN5</accession>
<reference evidence="4 5" key="1">
    <citation type="submission" date="2023-08" db="EMBL/GenBank/DDBJ databases">
        <title>Annotated Genome Sequence of Vanrija albida AlHP1.</title>
        <authorList>
            <person name="Herzog R."/>
        </authorList>
    </citation>
    <scope>NUCLEOTIDE SEQUENCE [LARGE SCALE GENOMIC DNA]</scope>
    <source>
        <strain evidence="4 5">AlHP1</strain>
    </source>
</reference>
<sequence>MSTAIALALAGALISAQGADAATWCRDRYTGRTYRCNRLSLGARIGIGIAAAVVVLLLFAMCGVMRRKKMQRANANYVPPPPPTNQVQPSVPYANNPPPPQGVYGSYSAYGNPAPPPNSYQPGGAAQGYYGNSRAADGQDVEHGYEYDQAKENELKGGVDSPPIYGQGNSYQPPSGPPPGNSYAPPPGAPPGATHFAPPSGPPPGKN</sequence>
<proteinExistence type="predicted"/>
<dbReference type="Proteomes" id="UP001565368">
    <property type="component" value="Unassembled WGS sequence"/>
</dbReference>
<feature type="chain" id="PRO_5047327460" evidence="3">
    <location>
        <begin position="22"/>
        <end position="207"/>
    </location>
</feature>
<feature type="compositionally biased region" description="Pro residues" evidence="1">
    <location>
        <begin position="174"/>
        <end position="190"/>
    </location>
</feature>
<protein>
    <submittedName>
        <fullName evidence="4">Uncharacterized protein</fullName>
    </submittedName>
</protein>
<comment type="caution">
    <text evidence="4">The sequence shown here is derived from an EMBL/GenBank/DDBJ whole genome shotgun (WGS) entry which is preliminary data.</text>
</comment>
<evidence type="ECO:0000313" key="4">
    <source>
        <dbReference type="EMBL" id="KAL1406839.1"/>
    </source>
</evidence>
<keyword evidence="5" id="KW-1185">Reference proteome</keyword>
<feature type="compositionally biased region" description="Low complexity" evidence="1">
    <location>
        <begin position="120"/>
        <end position="131"/>
    </location>
</feature>
<organism evidence="4 5">
    <name type="scientific">Vanrija albida</name>
    <dbReference type="NCBI Taxonomy" id="181172"/>
    <lineage>
        <taxon>Eukaryota</taxon>
        <taxon>Fungi</taxon>
        <taxon>Dikarya</taxon>
        <taxon>Basidiomycota</taxon>
        <taxon>Agaricomycotina</taxon>
        <taxon>Tremellomycetes</taxon>
        <taxon>Trichosporonales</taxon>
        <taxon>Trichosporonaceae</taxon>
        <taxon>Vanrija</taxon>
    </lineage>
</organism>
<feature type="transmembrane region" description="Helical" evidence="2">
    <location>
        <begin position="45"/>
        <end position="64"/>
    </location>
</feature>
<dbReference type="RefSeq" id="XP_069206783.1">
    <property type="nucleotide sequence ID" value="XM_069354712.1"/>
</dbReference>
<feature type="region of interest" description="Disordered" evidence="1">
    <location>
        <begin position="75"/>
        <end position="207"/>
    </location>
</feature>